<comment type="caution">
    <text evidence="2">The sequence shown here is derived from an EMBL/GenBank/DDBJ whole genome shotgun (WGS) entry which is preliminary data.</text>
</comment>
<feature type="region of interest" description="Disordered" evidence="1">
    <location>
        <begin position="24"/>
        <end position="84"/>
    </location>
</feature>
<organism evidence="2">
    <name type="scientific">Tanacetum cinerariifolium</name>
    <name type="common">Dalmatian daisy</name>
    <name type="synonym">Chrysanthemum cinerariifolium</name>
    <dbReference type="NCBI Taxonomy" id="118510"/>
    <lineage>
        <taxon>Eukaryota</taxon>
        <taxon>Viridiplantae</taxon>
        <taxon>Streptophyta</taxon>
        <taxon>Embryophyta</taxon>
        <taxon>Tracheophyta</taxon>
        <taxon>Spermatophyta</taxon>
        <taxon>Magnoliopsida</taxon>
        <taxon>eudicotyledons</taxon>
        <taxon>Gunneridae</taxon>
        <taxon>Pentapetalae</taxon>
        <taxon>asterids</taxon>
        <taxon>campanulids</taxon>
        <taxon>Asterales</taxon>
        <taxon>Asteraceae</taxon>
        <taxon>Asteroideae</taxon>
        <taxon>Anthemideae</taxon>
        <taxon>Anthemidinae</taxon>
        <taxon>Tanacetum</taxon>
    </lineage>
</organism>
<dbReference type="EMBL" id="BKCJ010359759">
    <property type="protein sequence ID" value="GFA04012.1"/>
    <property type="molecule type" value="Genomic_DNA"/>
</dbReference>
<evidence type="ECO:0000256" key="1">
    <source>
        <dbReference type="SAM" id="MobiDB-lite"/>
    </source>
</evidence>
<protein>
    <submittedName>
        <fullName evidence="2">Uncharacterized protein</fullName>
    </submittedName>
</protein>
<evidence type="ECO:0000313" key="2">
    <source>
        <dbReference type="EMBL" id="GFA04012.1"/>
    </source>
</evidence>
<proteinExistence type="predicted"/>
<name>A0A699J344_TANCI</name>
<sequence>MAKGNGVCCYLEEIIAINLDTSSDNSILDSASTSQISNSEEIDYSSPEQIINLSSNSSGYSKGVPKEGPSVASVPEEGPSLKDC</sequence>
<reference evidence="2" key="1">
    <citation type="journal article" date="2019" name="Sci. Rep.">
        <title>Draft genome of Tanacetum cinerariifolium, the natural source of mosquito coil.</title>
        <authorList>
            <person name="Yamashiro T."/>
            <person name="Shiraishi A."/>
            <person name="Satake H."/>
            <person name="Nakayama K."/>
        </authorList>
    </citation>
    <scope>NUCLEOTIDE SEQUENCE</scope>
</reference>
<gene>
    <name evidence="2" type="ORF">Tci_575984</name>
</gene>
<feature type="compositionally biased region" description="Polar residues" evidence="1">
    <location>
        <begin position="46"/>
        <end position="60"/>
    </location>
</feature>
<feature type="compositionally biased region" description="Polar residues" evidence="1">
    <location>
        <begin position="24"/>
        <end position="39"/>
    </location>
</feature>
<accession>A0A699J344</accession>
<dbReference type="AlphaFoldDB" id="A0A699J344"/>